<accession>A0A3E4QP22</accession>
<organism evidence="2 3">
    <name type="scientific">Collinsella tanakaei</name>
    <dbReference type="NCBI Taxonomy" id="626935"/>
    <lineage>
        <taxon>Bacteria</taxon>
        <taxon>Bacillati</taxon>
        <taxon>Actinomycetota</taxon>
        <taxon>Coriobacteriia</taxon>
        <taxon>Coriobacteriales</taxon>
        <taxon>Coriobacteriaceae</taxon>
        <taxon>Collinsella</taxon>
    </lineage>
</organism>
<reference evidence="2 3" key="1">
    <citation type="submission" date="2018-08" db="EMBL/GenBank/DDBJ databases">
        <title>A genome reference for cultivated species of the human gut microbiota.</title>
        <authorList>
            <person name="Zou Y."/>
            <person name="Xue W."/>
            <person name="Luo G."/>
        </authorList>
    </citation>
    <scope>NUCLEOTIDE SEQUENCE [LARGE SCALE GENOMIC DNA]</scope>
    <source>
        <strain evidence="2 3">TF08-14</strain>
    </source>
</reference>
<dbReference type="EMBL" id="QSRJ01000018">
    <property type="protein sequence ID" value="RGL07289.1"/>
    <property type="molecule type" value="Genomic_DNA"/>
</dbReference>
<name>A0A3E4QP22_9ACTN</name>
<feature type="region of interest" description="Disordered" evidence="1">
    <location>
        <begin position="1"/>
        <end position="28"/>
    </location>
</feature>
<evidence type="ECO:0000256" key="1">
    <source>
        <dbReference type="SAM" id="MobiDB-lite"/>
    </source>
</evidence>
<evidence type="ECO:0000313" key="2">
    <source>
        <dbReference type="EMBL" id="RGL07289.1"/>
    </source>
</evidence>
<dbReference type="Proteomes" id="UP000260943">
    <property type="component" value="Unassembled WGS sequence"/>
</dbReference>
<dbReference type="GO" id="GO:0003677">
    <property type="term" value="F:DNA binding"/>
    <property type="evidence" value="ECO:0007669"/>
    <property type="project" value="UniProtKB-KW"/>
</dbReference>
<feature type="non-terminal residue" evidence="2">
    <location>
        <position position="1"/>
    </location>
</feature>
<gene>
    <name evidence="2" type="ORF">DXC81_10765</name>
</gene>
<proteinExistence type="predicted"/>
<keyword evidence="2" id="KW-0238">DNA-binding</keyword>
<evidence type="ECO:0000313" key="3">
    <source>
        <dbReference type="Proteomes" id="UP000260943"/>
    </source>
</evidence>
<protein>
    <submittedName>
        <fullName evidence="2">Single-stranded DNA-binding protein</fullName>
    </submittedName>
</protein>
<sequence>AQAAPQAAPQPAPAQPPVADVYDEDIPF</sequence>
<comment type="caution">
    <text evidence="2">The sequence shown here is derived from an EMBL/GenBank/DDBJ whole genome shotgun (WGS) entry which is preliminary data.</text>
</comment>
<dbReference type="AlphaFoldDB" id="A0A3E4QP22"/>